<organism evidence="2 3">
    <name type="scientific">Strigamia maritima</name>
    <name type="common">European centipede</name>
    <name type="synonym">Geophilus maritimus</name>
    <dbReference type="NCBI Taxonomy" id="126957"/>
    <lineage>
        <taxon>Eukaryota</taxon>
        <taxon>Metazoa</taxon>
        <taxon>Ecdysozoa</taxon>
        <taxon>Arthropoda</taxon>
        <taxon>Myriapoda</taxon>
        <taxon>Chilopoda</taxon>
        <taxon>Pleurostigmophora</taxon>
        <taxon>Geophilomorpha</taxon>
        <taxon>Linotaeniidae</taxon>
        <taxon>Strigamia</taxon>
    </lineage>
</organism>
<keyword evidence="1" id="KW-0812">Transmembrane</keyword>
<name>T1JMB9_STRMM</name>
<dbReference type="HOGENOM" id="CLU_1995463_0_0_1"/>
<keyword evidence="1" id="KW-1133">Transmembrane helix</keyword>
<evidence type="ECO:0000313" key="2">
    <source>
        <dbReference type="EnsemblMetazoa" id="SMAR014999-PA"/>
    </source>
</evidence>
<dbReference type="Proteomes" id="UP000014500">
    <property type="component" value="Unassembled WGS sequence"/>
</dbReference>
<keyword evidence="3" id="KW-1185">Reference proteome</keyword>
<dbReference type="EnsemblMetazoa" id="SMAR014999-RA">
    <property type="protein sequence ID" value="SMAR014999-PA"/>
    <property type="gene ID" value="SMAR014999"/>
</dbReference>
<dbReference type="AlphaFoldDB" id="T1JMB9"/>
<reference evidence="2" key="2">
    <citation type="submission" date="2015-02" db="UniProtKB">
        <authorList>
            <consortium name="EnsemblMetazoa"/>
        </authorList>
    </citation>
    <scope>IDENTIFICATION</scope>
</reference>
<keyword evidence="1" id="KW-0472">Membrane</keyword>
<proteinExistence type="predicted"/>
<feature type="transmembrane region" description="Helical" evidence="1">
    <location>
        <begin position="102"/>
        <end position="120"/>
    </location>
</feature>
<protein>
    <submittedName>
        <fullName evidence="2">Uncharacterized protein</fullName>
    </submittedName>
</protein>
<evidence type="ECO:0000313" key="3">
    <source>
        <dbReference type="Proteomes" id="UP000014500"/>
    </source>
</evidence>
<accession>T1JMB9</accession>
<feature type="transmembrane region" description="Helical" evidence="1">
    <location>
        <begin position="71"/>
        <end position="90"/>
    </location>
</feature>
<sequence>MSIDRYFIRLPFSVTISKHLMDQVSANKTELVEKSKKPIRRHVLQRQTTRYGLTSDDSFIGNSFETYLDEFLHRSVLPALALLIILITFLEINPSPGTNNRVMGASLIVAALTIYTWAAVKRLIR</sequence>
<evidence type="ECO:0000256" key="1">
    <source>
        <dbReference type="SAM" id="Phobius"/>
    </source>
</evidence>
<dbReference type="EMBL" id="JH431850">
    <property type="status" value="NOT_ANNOTATED_CDS"/>
    <property type="molecule type" value="Genomic_DNA"/>
</dbReference>
<reference evidence="3" key="1">
    <citation type="submission" date="2011-05" db="EMBL/GenBank/DDBJ databases">
        <authorList>
            <person name="Richards S.R."/>
            <person name="Qu J."/>
            <person name="Jiang H."/>
            <person name="Jhangiani S.N."/>
            <person name="Agravi P."/>
            <person name="Goodspeed R."/>
            <person name="Gross S."/>
            <person name="Mandapat C."/>
            <person name="Jackson L."/>
            <person name="Mathew T."/>
            <person name="Pu L."/>
            <person name="Thornton R."/>
            <person name="Saada N."/>
            <person name="Wilczek-Boney K.B."/>
            <person name="Lee S."/>
            <person name="Kovar C."/>
            <person name="Wu Y."/>
            <person name="Scherer S.E."/>
            <person name="Worley K.C."/>
            <person name="Muzny D.M."/>
            <person name="Gibbs R."/>
        </authorList>
    </citation>
    <scope>NUCLEOTIDE SEQUENCE</scope>
    <source>
        <strain evidence="3">Brora</strain>
    </source>
</reference>